<dbReference type="AlphaFoldDB" id="A0A9P7B9P1"/>
<accession>A0A9P7B9P1</accession>
<keyword evidence="3" id="KW-1185">Reference proteome</keyword>
<dbReference type="InterPro" id="IPR036322">
    <property type="entry name" value="WD40_repeat_dom_sf"/>
</dbReference>
<dbReference type="SUPFAM" id="SSF50978">
    <property type="entry name" value="WD40 repeat-like"/>
    <property type="match status" value="1"/>
</dbReference>
<feature type="region of interest" description="Disordered" evidence="1">
    <location>
        <begin position="360"/>
        <end position="379"/>
    </location>
</feature>
<dbReference type="EMBL" id="PUHR01000092">
    <property type="protein sequence ID" value="KAG0667793.1"/>
    <property type="molecule type" value="Genomic_DNA"/>
</dbReference>
<feature type="compositionally biased region" description="Basic and acidic residues" evidence="1">
    <location>
        <begin position="360"/>
        <end position="373"/>
    </location>
</feature>
<dbReference type="Gene3D" id="2.130.10.10">
    <property type="entry name" value="YVTN repeat-like/Quinoprotein amine dehydrogenase"/>
    <property type="match status" value="1"/>
</dbReference>
<protein>
    <recommendedName>
        <fullName evidence="4">Small-subunit processome Utp12 domain-containing protein</fullName>
    </recommendedName>
</protein>
<evidence type="ECO:0000313" key="2">
    <source>
        <dbReference type="EMBL" id="KAG0667793.1"/>
    </source>
</evidence>
<comment type="caution">
    <text evidence="2">The sequence shown here is derived from an EMBL/GenBank/DDBJ whole genome shotgun (WGS) entry which is preliminary data.</text>
</comment>
<evidence type="ECO:0000256" key="1">
    <source>
        <dbReference type="SAM" id="MobiDB-lite"/>
    </source>
</evidence>
<evidence type="ECO:0008006" key="4">
    <source>
        <dbReference type="Google" id="ProtNLM"/>
    </source>
</evidence>
<organism evidence="2 3">
    <name type="scientific">Maudiozyma exigua</name>
    <name type="common">Yeast</name>
    <name type="synonym">Kazachstania exigua</name>
    <dbReference type="NCBI Taxonomy" id="34358"/>
    <lineage>
        <taxon>Eukaryota</taxon>
        <taxon>Fungi</taxon>
        <taxon>Dikarya</taxon>
        <taxon>Ascomycota</taxon>
        <taxon>Saccharomycotina</taxon>
        <taxon>Saccharomycetes</taxon>
        <taxon>Saccharomycetales</taxon>
        <taxon>Saccharomycetaceae</taxon>
        <taxon>Maudiozyma</taxon>
    </lineage>
</organism>
<gene>
    <name evidence="2" type="ORF">C6P45_005379</name>
</gene>
<proteinExistence type="predicted"/>
<reference evidence="2 3" key="1">
    <citation type="submission" date="2020-11" db="EMBL/GenBank/DDBJ databases">
        <title>Kefir isolates.</title>
        <authorList>
            <person name="Marcisauskas S."/>
            <person name="Kim Y."/>
            <person name="Blasche S."/>
        </authorList>
    </citation>
    <scope>NUCLEOTIDE SEQUENCE [LARGE SCALE GENOMIC DNA]</scope>
    <source>
        <strain evidence="2 3">OG2</strain>
    </source>
</reference>
<name>A0A9P7B9P1_MAUEX</name>
<dbReference type="InterPro" id="IPR015943">
    <property type="entry name" value="WD40/YVTN_repeat-like_dom_sf"/>
</dbReference>
<dbReference type="OrthoDB" id="30195at2759"/>
<dbReference type="Proteomes" id="UP000750334">
    <property type="component" value="Unassembled WGS sequence"/>
</dbReference>
<sequence>MSLDSNLVATFSQDASQFAFHSGSVQKNSIDIYPLDASNNYNVNSSLVNNVDYESHDLKASDILYVGWCSDADDNTQNGGRTKRKLENDEEVQKARTENFFINVFKDGQIVTFSTTGKDIINIFRNKDAIKAVDTYEGHIWTYDSDDCVKKLEYNKTKPVKTFHLIDGKGEDVTHFQILKYEGENSNEDGIFLALVTEQKVYIIDPSKRRPTTVATFEMFGALSCTFSDDGKYFSIATIDTLTVYDFETKEAVQSWDTQAERIGSVRDLIFVLTVDGKISVFKVTESEPVSAIVATNSEVIDFKQIDNDVMIAWLNVNEPNFKLLSVDNILGNKEIILNEGVESTEQNIYHHVEDKQEDKSIEDEITKQEKKEKTKKLSKSEQTGLNVRLVKALSKDQDQSDNMPVMSLLSSQSWNEERIISFIDTQLVTESLVGSVLNKVVTALDEDVWTENDTLRLWLKWILLLRNIPNSTMHDKKPKKHMKHLKSSLKTSSESLPILLGIQGRLDLLNKQAQLREELSLLSVDEAADNVAIDQGDNINNIEATETAENKDEDDMVYINGENDVFVDANDFTPVPEK</sequence>
<evidence type="ECO:0000313" key="3">
    <source>
        <dbReference type="Proteomes" id="UP000750334"/>
    </source>
</evidence>